<sequence length="90" mass="10369">MRLDSSGALFGERESRRTPFHYLPLRLVPPALISCNYDCPYQFPIPTISIVATIDEFATAFVVPARLYIRWGLTQTWFVNPRLPFPPEKV</sequence>
<keyword evidence="2" id="KW-1185">Reference proteome</keyword>
<evidence type="ECO:0000313" key="2">
    <source>
        <dbReference type="Proteomes" id="UP000887013"/>
    </source>
</evidence>
<proteinExistence type="predicted"/>
<dbReference type="AlphaFoldDB" id="A0A8X6NZZ3"/>
<accession>A0A8X6NZZ3</accession>
<protein>
    <submittedName>
        <fullName evidence="1">Uncharacterized protein</fullName>
    </submittedName>
</protein>
<comment type="caution">
    <text evidence="1">The sequence shown here is derived from an EMBL/GenBank/DDBJ whole genome shotgun (WGS) entry which is preliminary data.</text>
</comment>
<name>A0A8X6NZZ3_NEPPI</name>
<organism evidence="1 2">
    <name type="scientific">Nephila pilipes</name>
    <name type="common">Giant wood spider</name>
    <name type="synonym">Nephila maculata</name>
    <dbReference type="NCBI Taxonomy" id="299642"/>
    <lineage>
        <taxon>Eukaryota</taxon>
        <taxon>Metazoa</taxon>
        <taxon>Ecdysozoa</taxon>
        <taxon>Arthropoda</taxon>
        <taxon>Chelicerata</taxon>
        <taxon>Arachnida</taxon>
        <taxon>Araneae</taxon>
        <taxon>Araneomorphae</taxon>
        <taxon>Entelegynae</taxon>
        <taxon>Araneoidea</taxon>
        <taxon>Nephilidae</taxon>
        <taxon>Nephila</taxon>
    </lineage>
</organism>
<gene>
    <name evidence="1" type="ORF">NPIL_373961</name>
</gene>
<dbReference type="Proteomes" id="UP000887013">
    <property type="component" value="Unassembled WGS sequence"/>
</dbReference>
<reference evidence="1" key="1">
    <citation type="submission" date="2020-08" db="EMBL/GenBank/DDBJ databases">
        <title>Multicomponent nature underlies the extraordinary mechanical properties of spider dragline silk.</title>
        <authorList>
            <person name="Kono N."/>
            <person name="Nakamura H."/>
            <person name="Mori M."/>
            <person name="Yoshida Y."/>
            <person name="Ohtoshi R."/>
            <person name="Malay A.D."/>
            <person name="Moran D.A.P."/>
            <person name="Tomita M."/>
            <person name="Numata K."/>
            <person name="Arakawa K."/>
        </authorList>
    </citation>
    <scope>NUCLEOTIDE SEQUENCE</scope>
</reference>
<dbReference type="EMBL" id="BMAW01064220">
    <property type="protein sequence ID" value="GFT44036.1"/>
    <property type="molecule type" value="Genomic_DNA"/>
</dbReference>
<evidence type="ECO:0000313" key="1">
    <source>
        <dbReference type="EMBL" id="GFT44036.1"/>
    </source>
</evidence>